<dbReference type="Pfam" id="PF05362">
    <property type="entry name" value="Lon_C"/>
    <property type="match status" value="1"/>
</dbReference>
<organism evidence="5 6">
    <name type="scientific">Bifidobacterium adolescentis</name>
    <dbReference type="NCBI Taxonomy" id="1680"/>
    <lineage>
        <taxon>Bacteria</taxon>
        <taxon>Bacillati</taxon>
        <taxon>Actinomycetota</taxon>
        <taxon>Actinomycetes</taxon>
        <taxon>Bifidobacteriales</taxon>
        <taxon>Bifidobacteriaceae</taxon>
        <taxon>Bifidobacterium</taxon>
    </lineage>
</organism>
<gene>
    <name evidence="5" type="ORF">BBK15_05165</name>
</gene>
<dbReference type="PROSITE" id="PS51786">
    <property type="entry name" value="LON_PROTEOLYTIC"/>
    <property type="match status" value="1"/>
</dbReference>
<comment type="caution">
    <text evidence="5">The sequence shown here is derived from an EMBL/GenBank/DDBJ whole genome shotgun (WGS) entry which is preliminary data.</text>
</comment>
<feature type="active site" evidence="1">
    <location>
        <position position="193"/>
    </location>
</feature>
<feature type="active site" evidence="1">
    <location>
        <position position="238"/>
    </location>
</feature>
<dbReference type="InterPro" id="IPR014721">
    <property type="entry name" value="Ribsml_uS5_D2-typ_fold_subgr"/>
</dbReference>
<comment type="catalytic activity">
    <reaction evidence="1">
        <text>Hydrolysis of proteins in presence of ATP.</text>
        <dbReference type="EC" id="3.4.21.53"/>
    </reaction>
</comment>
<feature type="domain" description="Lon proteolytic" evidence="4">
    <location>
        <begin position="188"/>
        <end position="286"/>
    </location>
</feature>
<dbReference type="GO" id="GO:0004176">
    <property type="term" value="F:ATP-dependent peptidase activity"/>
    <property type="evidence" value="ECO:0007669"/>
    <property type="project" value="UniProtKB-UniRule"/>
</dbReference>
<dbReference type="EC" id="3.4.21.53" evidence="1"/>
<dbReference type="InterPro" id="IPR027065">
    <property type="entry name" value="Lon_Prtase"/>
</dbReference>
<evidence type="ECO:0000313" key="6">
    <source>
        <dbReference type="Proteomes" id="UP000175684"/>
    </source>
</evidence>
<keyword evidence="3" id="KW-0472">Membrane</keyword>
<dbReference type="GO" id="GO:0030163">
    <property type="term" value="P:protein catabolic process"/>
    <property type="evidence" value="ECO:0007669"/>
    <property type="project" value="InterPro"/>
</dbReference>
<feature type="transmembrane region" description="Helical" evidence="3">
    <location>
        <begin position="45"/>
        <end position="67"/>
    </location>
</feature>
<protein>
    <recommendedName>
        <fullName evidence="1">endopeptidase La</fullName>
        <ecNumber evidence="1">3.4.21.53</ecNumber>
    </recommendedName>
</protein>
<keyword evidence="1" id="KW-0720">Serine protease</keyword>
<keyword evidence="3" id="KW-1133">Transmembrane helix</keyword>
<keyword evidence="3" id="KW-0812">Transmembrane</keyword>
<evidence type="ECO:0000313" key="5">
    <source>
        <dbReference type="EMBL" id="OFA35439.1"/>
    </source>
</evidence>
<keyword evidence="1" id="KW-0378">Hydrolase</keyword>
<dbReference type="AlphaFoldDB" id="A0A1E7Y1B0"/>
<dbReference type="InterPro" id="IPR008269">
    <property type="entry name" value="Lon_proteolytic"/>
</dbReference>
<evidence type="ECO:0000259" key="4">
    <source>
        <dbReference type="PROSITE" id="PS51786"/>
    </source>
</evidence>
<accession>A0A1E7Y1B0</accession>
<dbReference type="PANTHER" id="PTHR10046">
    <property type="entry name" value="ATP DEPENDENT LON PROTEASE FAMILY MEMBER"/>
    <property type="match status" value="1"/>
</dbReference>
<sequence>MADMQETQRVHAKSTRNGSSQGLLPRIRRRWRQVGRWFDVRPWRYLAGPIVAVLCVLMLIAPSAYVVQEPGPTQDVLGKVEGKQVIDVSGVKTHKDSGKLLLVTVNASGVPGYPVTNAQALLAWANPKATVIPQEAVFPVGQSAKDYAKESNKEMSSSQSAAATAAKRFLKAHGYDVSGMKVSMHVDDIGGPSAGMMYTLGLIDKVTGEQLSGGKTIAGTGTMNAKGKVGAIGGIRLKMIGAKRDGATWFLAPESNCSDVVGHVPQGLHVVKVGTLDEAYDALVAIRDGKGGSLPQCTVKQ</sequence>
<keyword evidence="1 5" id="KW-0645">Protease</keyword>
<evidence type="ECO:0000256" key="1">
    <source>
        <dbReference type="PROSITE-ProRule" id="PRU01122"/>
    </source>
</evidence>
<dbReference type="Proteomes" id="UP000175684">
    <property type="component" value="Unassembled WGS sequence"/>
</dbReference>
<dbReference type="InterPro" id="IPR020568">
    <property type="entry name" value="Ribosomal_Su5_D2-typ_SF"/>
</dbReference>
<name>A0A1E7Y1B0_BIFAD</name>
<reference evidence="5 6" key="1">
    <citation type="submission" date="2016-07" db="EMBL/GenBank/DDBJ databases">
        <title>Draft Genome Sequence of Bifidobacterium adolescentis strain Km 4.</title>
        <authorList>
            <person name="Danilenko V.N."/>
        </authorList>
    </citation>
    <scope>NUCLEOTIDE SEQUENCE [LARGE SCALE GENOMIC DNA]</scope>
    <source>
        <strain evidence="5 6">Km 4</strain>
    </source>
</reference>
<dbReference type="GO" id="GO:0006508">
    <property type="term" value="P:proteolysis"/>
    <property type="evidence" value="ECO:0007669"/>
    <property type="project" value="UniProtKB-KW"/>
</dbReference>
<dbReference type="EMBL" id="MAXD01000002">
    <property type="protein sequence ID" value="OFA35439.1"/>
    <property type="molecule type" value="Genomic_DNA"/>
</dbReference>
<dbReference type="GO" id="GO:0005524">
    <property type="term" value="F:ATP binding"/>
    <property type="evidence" value="ECO:0007669"/>
    <property type="project" value="InterPro"/>
</dbReference>
<comment type="similarity">
    <text evidence="1">Belongs to the peptidase S16 family.</text>
</comment>
<dbReference type="Gene3D" id="3.30.230.10">
    <property type="match status" value="1"/>
</dbReference>
<feature type="region of interest" description="Disordered" evidence="2">
    <location>
        <begin position="1"/>
        <end position="21"/>
    </location>
</feature>
<proteinExistence type="inferred from homology"/>
<evidence type="ECO:0000256" key="2">
    <source>
        <dbReference type="SAM" id="MobiDB-lite"/>
    </source>
</evidence>
<dbReference type="SUPFAM" id="SSF54211">
    <property type="entry name" value="Ribosomal protein S5 domain 2-like"/>
    <property type="match status" value="1"/>
</dbReference>
<evidence type="ECO:0000256" key="3">
    <source>
        <dbReference type="SAM" id="Phobius"/>
    </source>
</evidence>
<dbReference type="GO" id="GO:0004252">
    <property type="term" value="F:serine-type endopeptidase activity"/>
    <property type="evidence" value="ECO:0007669"/>
    <property type="project" value="UniProtKB-UniRule"/>
</dbReference>